<comment type="caution">
    <text evidence="3">The sequence shown here is derived from an EMBL/GenBank/DDBJ whole genome shotgun (WGS) entry which is preliminary data.</text>
</comment>
<organism evidence="3 4">
    <name type="scientific">Halorubrum yunnanense</name>
    <dbReference type="NCBI Taxonomy" id="1526162"/>
    <lineage>
        <taxon>Archaea</taxon>
        <taxon>Methanobacteriati</taxon>
        <taxon>Methanobacteriota</taxon>
        <taxon>Stenosarchaea group</taxon>
        <taxon>Halobacteria</taxon>
        <taxon>Halobacteriales</taxon>
        <taxon>Haloferacaceae</taxon>
        <taxon>Halorubrum</taxon>
    </lineage>
</organism>
<dbReference type="InterPro" id="IPR003607">
    <property type="entry name" value="HD/PDEase_dom"/>
</dbReference>
<evidence type="ECO:0000313" key="3">
    <source>
        <dbReference type="EMBL" id="MFC7188039.1"/>
    </source>
</evidence>
<evidence type="ECO:0000256" key="1">
    <source>
        <dbReference type="SAM" id="MobiDB-lite"/>
    </source>
</evidence>
<proteinExistence type="predicted"/>
<gene>
    <name evidence="3" type="ORF">ACFQMK_14390</name>
</gene>
<feature type="region of interest" description="Disordered" evidence="1">
    <location>
        <begin position="360"/>
        <end position="385"/>
    </location>
</feature>
<reference evidence="3 4" key="1">
    <citation type="journal article" date="2019" name="Int. J. Syst. Evol. Microbiol.">
        <title>The Global Catalogue of Microorganisms (GCM) 10K type strain sequencing project: providing services to taxonomists for standard genome sequencing and annotation.</title>
        <authorList>
            <consortium name="The Broad Institute Genomics Platform"/>
            <consortium name="The Broad Institute Genome Sequencing Center for Infectious Disease"/>
            <person name="Wu L."/>
            <person name="Ma J."/>
        </authorList>
    </citation>
    <scope>NUCLEOTIDE SEQUENCE [LARGE SCALE GENOMIC DNA]</scope>
    <source>
        <strain evidence="3 4">Q85</strain>
    </source>
</reference>
<dbReference type="SMART" id="SM00471">
    <property type="entry name" value="HDc"/>
    <property type="match status" value="1"/>
</dbReference>
<dbReference type="PANTHER" id="PTHR11373:SF4">
    <property type="entry name" value="DEOXYNUCLEOSIDE TRIPHOSPHATE TRIPHOSPHOHYDROLASE SAMHD1"/>
    <property type="match status" value="1"/>
</dbReference>
<keyword evidence="4" id="KW-1185">Reference proteome</keyword>
<accession>A0ABD5YF91</accession>
<dbReference type="InterPro" id="IPR006674">
    <property type="entry name" value="HD_domain"/>
</dbReference>
<dbReference type="SUPFAM" id="SSF109604">
    <property type="entry name" value="HD-domain/PDEase-like"/>
    <property type="match status" value="1"/>
</dbReference>
<dbReference type="Gene3D" id="1.10.3210.10">
    <property type="entry name" value="Hypothetical protein af1432"/>
    <property type="match status" value="1"/>
</dbReference>
<evidence type="ECO:0000259" key="2">
    <source>
        <dbReference type="SMART" id="SM00471"/>
    </source>
</evidence>
<sequence>MATTQIKDPVHGYVELPDALVDGVVDTRPFQRLRYVRQLSATHLVYPGANHTRFEHSLGVYHLGRTVFENLRRQPYVTQNVTTDELEEIQRTLECACLLHDVGHPPFSHLSEGFLDEGALRERIVDTGLMDAFDRAGVGGAPLRSASPHELLGCVLIVEEYGDALRSFDVDPFEVCAYVLGYSLAYERGEPWQYGVGAQLLHSPIDVDRLDYITRDNQMTGAGVLSFDVDRMVDAYTAHPEEGLALTEKALSTIGNYLEGRIALYMWVTQHHKAVYANRLLQELLGEYEAVTGESPVTVDGVLARELDDNAVLERLRIAAREHPDSTLASMYDRFRGRRFPATCWKHRIALADRIGGELSGDLGDGDDEGDGDEETRDDGRAPDLDDFTAWLTESDDRLERLLADALDAPVHEVWIDRSYVPAYDPDELEDIPIAYGGTTRSVGDWGLYGDRAFDVPIPFVFVPDGTKRRAIRVLREAFEREVVEETRT</sequence>
<dbReference type="InterPro" id="IPR050135">
    <property type="entry name" value="dGTPase-like"/>
</dbReference>
<dbReference type="EMBL" id="JBHSZZ010000068">
    <property type="protein sequence ID" value="MFC7188039.1"/>
    <property type="molecule type" value="Genomic_DNA"/>
</dbReference>
<dbReference type="AlphaFoldDB" id="A0ABD5YF91"/>
<protein>
    <submittedName>
        <fullName evidence="3">HD domain-containing protein</fullName>
    </submittedName>
</protein>
<name>A0ABD5YF91_9EURY</name>
<dbReference type="RefSeq" id="WP_267665489.1">
    <property type="nucleotide sequence ID" value="NZ_JAODIX010000068.1"/>
</dbReference>
<feature type="compositionally biased region" description="Acidic residues" evidence="1">
    <location>
        <begin position="364"/>
        <end position="377"/>
    </location>
</feature>
<dbReference type="Pfam" id="PF01966">
    <property type="entry name" value="HD"/>
    <property type="match status" value="1"/>
</dbReference>
<evidence type="ECO:0000313" key="4">
    <source>
        <dbReference type="Proteomes" id="UP001596390"/>
    </source>
</evidence>
<feature type="domain" description="HD/PDEase" evidence="2">
    <location>
        <begin position="49"/>
        <end position="222"/>
    </location>
</feature>
<dbReference type="CDD" id="cd00077">
    <property type="entry name" value="HDc"/>
    <property type="match status" value="1"/>
</dbReference>
<dbReference type="PANTHER" id="PTHR11373">
    <property type="entry name" value="DEOXYNUCLEOSIDE TRIPHOSPHATE TRIPHOSPHOHYDROLASE"/>
    <property type="match status" value="1"/>
</dbReference>
<dbReference type="Proteomes" id="UP001596390">
    <property type="component" value="Unassembled WGS sequence"/>
</dbReference>